<evidence type="ECO:0000313" key="4">
    <source>
        <dbReference type="Proteomes" id="UP000728185"/>
    </source>
</evidence>
<dbReference type="EMBL" id="LUCM01003281">
    <property type="protein sequence ID" value="KAA0196024.1"/>
    <property type="molecule type" value="Genomic_DNA"/>
</dbReference>
<name>A0A8E0RZ37_9TREM</name>
<accession>A0A8E0RZ37</accession>
<dbReference type="Gene3D" id="1.25.40.280">
    <property type="entry name" value="alix/aip1 like domains"/>
    <property type="match status" value="1"/>
</dbReference>
<evidence type="ECO:0000259" key="2">
    <source>
        <dbReference type="Pfam" id="PF03097"/>
    </source>
</evidence>
<comment type="similarity">
    <text evidence="1">Belongs to the BROX family.</text>
</comment>
<evidence type="ECO:0000313" key="3">
    <source>
        <dbReference type="EMBL" id="KAA0196024.1"/>
    </source>
</evidence>
<dbReference type="PANTHER" id="PTHR23032:SF13">
    <property type="entry name" value="BRO1 DOMAIN-CONTAINING PROTEIN BROX"/>
    <property type="match status" value="1"/>
</dbReference>
<sequence length="227" mass="25796">MANWYHRNPLKCTSKVTFDLGLVATSIAARSICHELGALRQRLLKLLMDPALDPETIRQELQQYISLFMGFITAPENSQHTTSQLRGVIMFKWTDSVQPKSIPALVTQDEAKDVYLSLRQAAGVFKLIRDKYAPNLQSQPKQDRDLHTDILEAYINQSLAEAQEVTVGRAIELKHEPSLIAALAKETAKTYEHASESINFSWKENMSTRRVCVIPANLVYLPRQPRY</sequence>
<organism evidence="3 4">
    <name type="scientific">Fasciolopsis buskii</name>
    <dbReference type="NCBI Taxonomy" id="27845"/>
    <lineage>
        <taxon>Eukaryota</taxon>
        <taxon>Metazoa</taxon>
        <taxon>Spiralia</taxon>
        <taxon>Lophotrochozoa</taxon>
        <taxon>Platyhelminthes</taxon>
        <taxon>Trematoda</taxon>
        <taxon>Digenea</taxon>
        <taxon>Plagiorchiida</taxon>
        <taxon>Echinostomata</taxon>
        <taxon>Echinostomatoidea</taxon>
        <taxon>Fasciolidae</taxon>
        <taxon>Fasciolopsis</taxon>
    </lineage>
</organism>
<dbReference type="AlphaFoldDB" id="A0A8E0RZ37"/>
<protein>
    <recommendedName>
        <fullName evidence="2">BRO1 domain-containing protein</fullName>
    </recommendedName>
</protein>
<proteinExistence type="inferred from homology"/>
<dbReference type="PANTHER" id="PTHR23032">
    <property type="entry name" value="BRO1 DOMAIN-CONTAINING PROTEIN BROX"/>
    <property type="match status" value="1"/>
</dbReference>
<dbReference type="Pfam" id="PF03097">
    <property type="entry name" value="BRO1"/>
    <property type="match status" value="1"/>
</dbReference>
<gene>
    <name evidence="3" type="ORF">FBUS_06933</name>
</gene>
<reference evidence="3" key="1">
    <citation type="submission" date="2019-05" db="EMBL/GenBank/DDBJ databases">
        <title>Annotation for the trematode Fasciolopsis buski.</title>
        <authorList>
            <person name="Choi Y.-J."/>
        </authorList>
    </citation>
    <scope>NUCLEOTIDE SEQUENCE</scope>
    <source>
        <strain evidence="3">HT</strain>
        <tissue evidence="3">Whole worm</tissue>
    </source>
</reference>
<dbReference type="OrthoDB" id="10266451at2759"/>
<feature type="domain" description="BRO1" evidence="2">
    <location>
        <begin position="107"/>
        <end position="200"/>
    </location>
</feature>
<dbReference type="InterPro" id="IPR038898">
    <property type="entry name" value="BROX"/>
</dbReference>
<keyword evidence="4" id="KW-1185">Reference proteome</keyword>
<comment type="caution">
    <text evidence="3">The sequence shown here is derived from an EMBL/GenBank/DDBJ whole genome shotgun (WGS) entry which is preliminary data.</text>
</comment>
<dbReference type="InterPro" id="IPR038499">
    <property type="entry name" value="BRO1_sf"/>
</dbReference>
<evidence type="ECO:0000256" key="1">
    <source>
        <dbReference type="ARBA" id="ARBA00008901"/>
    </source>
</evidence>
<dbReference type="InterPro" id="IPR004328">
    <property type="entry name" value="BRO1_dom"/>
</dbReference>
<dbReference type="Proteomes" id="UP000728185">
    <property type="component" value="Unassembled WGS sequence"/>
</dbReference>